<dbReference type="InterPro" id="IPR029044">
    <property type="entry name" value="Nucleotide-diphossugar_trans"/>
</dbReference>
<dbReference type="Gene3D" id="3.90.550.10">
    <property type="entry name" value="Spore Coat Polysaccharide Biosynthesis Protein SpsA, Chain A"/>
    <property type="match status" value="1"/>
</dbReference>
<dbReference type="InterPro" id="IPR050486">
    <property type="entry name" value="Mannose-1P_guanyltransferase"/>
</dbReference>
<accession>A0A5B0X061</accession>
<proteinExistence type="predicted"/>
<protein>
    <submittedName>
        <fullName evidence="2">Nucleotidyltransferase family protein</fullName>
    </submittedName>
</protein>
<dbReference type="InterPro" id="IPR054790">
    <property type="entry name" value="MurU"/>
</dbReference>
<evidence type="ECO:0000259" key="1">
    <source>
        <dbReference type="Pfam" id="PF00483"/>
    </source>
</evidence>
<organism evidence="2 3">
    <name type="scientific">Pseudohalioglobus sediminis</name>
    <dbReference type="NCBI Taxonomy" id="2606449"/>
    <lineage>
        <taxon>Bacteria</taxon>
        <taxon>Pseudomonadati</taxon>
        <taxon>Pseudomonadota</taxon>
        <taxon>Gammaproteobacteria</taxon>
        <taxon>Cellvibrionales</taxon>
        <taxon>Halieaceae</taxon>
        <taxon>Pseudohalioglobus</taxon>
    </lineage>
</organism>
<dbReference type="GO" id="GO:0016740">
    <property type="term" value="F:transferase activity"/>
    <property type="evidence" value="ECO:0007669"/>
    <property type="project" value="UniProtKB-KW"/>
</dbReference>
<sequence>MKAMILAAGVGERMRPLTDHSPKPLLRVAGVPLIEHHLRHLARAGFHQLVVNVSYLGEQLEAYCGDGSRWGLHIDYSREQQPLETAGGIQQALPLLGDAPFVVLNGDVWIDYPLKRLRHAELQHWEAARLVMVDNPPQHPLGDFALDDTGRLRYRQEGCVGYTYAGLGLFTPRFFAEIGAGKLALRPLLDAAIGAGNLGAEYYSGDWEDVGTPERLAALDARVSAQTGA</sequence>
<dbReference type="Pfam" id="PF00483">
    <property type="entry name" value="NTP_transferase"/>
    <property type="match status" value="1"/>
</dbReference>
<reference evidence="2 3" key="1">
    <citation type="submission" date="2019-09" db="EMBL/GenBank/DDBJ databases">
        <authorList>
            <person name="Chen X.-Y."/>
        </authorList>
    </citation>
    <scope>NUCLEOTIDE SEQUENCE [LARGE SCALE GENOMIC DNA]</scope>
    <source>
        <strain evidence="2 3">NY5</strain>
    </source>
</reference>
<evidence type="ECO:0000313" key="2">
    <source>
        <dbReference type="EMBL" id="KAA1192035.1"/>
    </source>
</evidence>
<dbReference type="Proteomes" id="UP000323708">
    <property type="component" value="Unassembled WGS sequence"/>
</dbReference>
<name>A0A5B0X061_9GAMM</name>
<evidence type="ECO:0000313" key="3">
    <source>
        <dbReference type="Proteomes" id="UP000323708"/>
    </source>
</evidence>
<dbReference type="CDD" id="cd06422">
    <property type="entry name" value="NTP_transferase_like_1"/>
    <property type="match status" value="1"/>
</dbReference>
<dbReference type="NCBIfam" id="NF045761">
    <property type="entry name" value="NAMPUrTaseMurU"/>
    <property type="match status" value="1"/>
</dbReference>
<dbReference type="PANTHER" id="PTHR22572">
    <property type="entry name" value="SUGAR-1-PHOSPHATE GUANYL TRANSFERASE"/>
    <property type="match status" value="1"/>
</dbReference>
<comment type="caution">
    <text evidence="2">The sequence shown here is derived from an EMBL/GenBank/DDBJ whole genome shotgun (WGS) entry which is preliminary data.</text>
</comment>
<dbReference type="SUPFAM" id="SSF53448">
    <property type="entry name" value="Nucleotide-diphospho-sugar transferases"/>
    <property type="match status" value="1"/>
</dbReference>
<dbReference type="EMBL" id="VTUX01000004">
    <property type="protein sequence ID" value="KAA1192035.1"/>
    <property type="molecule type" value="Genomic_DNA"/>
</dbReference>
<dbReference type="AlphaFoldDB" id="A0A5B0X061"/>
<dbReference type="InterPro" id="IPR005835">
    <property type="entry name" value="NTP_transferase_dom"/>
</dbReference>
<keyword evidence="3" id="KW-1185">Reference proteome</keyword>
<keyword evidence="2" id="KW-0808">Transferase</keyword>
<gene>
    <name evidence="2" type="ORF">F0M18_11000</name>
</gene>
<feature type="domain" description="Nucleotidyl transferase" evidence="1">
    <location>
        <begin position="2"/>
        <end position="219"/>
    </location>
</feature>